<dbReference type="Proteomes" id="UP001237642">
    <property type="component" value="Unassembled WGS sequence"/>
</dbReference>
<keyword evidence="2 3" id="KW-0808">Transferase</keyword>
<accession>A0AAD8HVC5</accession>
<evidence type="ECO:0000256" key="2">
    <source>
        <dbReference type="ARBA" id="ARBA00022679"/>
    </source>
</evidence>
<dbReference type="EC" id="2.8.2.-" evidence="3"/>
<dbReference type="InterPro" id="IPR000863">
    <property type="entry name" value="Sulfotransferase_dom"/>
</dbReference>
<evidence type="ECO:0000313" key="6">
    <source>
        <dbReference type="Proteomes" id="UP001237642"/>
    </source>
</evidence>
<comment type="similarity">
    <text evidence="1 3">Belongs to the sulfotransferase 1 family.</text>
</comment>
<evidence type="ECO:0000313" key="5">
    <source>
        <dbReference type="EMBL" id="KAK1374109.1"/>
    </source>
</evidence>
<organism evidence="5 6">
    <name type="scientific">Heracleum sosnowskyi</name>
    <dbReference type="NCBI Taxonomy" id="360622"/>
    <lineage>
        <taxon>Eukaryota</taxon>
        <taxon>Viridiplantae</taxon>
        <taxon>Streptophyta</taxon>
        <taxon>Embryophyta</taxon>
        <taxon>Tracheophyta</taxon>
        <taxon>Spermatophyta</taxon>
        <taxon>Magnoliopsida</taxon>
        <taxon>eudicotyledons</taxon>
        <taxon>Gunneridae</taxon>
        <taxon>Pentapetalae</taxon>
        <taxon>asterids</taxon>
        <taxon>campanulids</taxon>
        <taxon>Apiales</taxon>
        <taxon>Apiaceae</taxon>
        <taxon>Apioideae</taxon>
        <taxon>apioid superclade</taxon>
        <taxon>Tordylieae</taxon>
        <taxon>Tordyliinae</taxon>
        <taxon>Heracleum</taxon>
    </lineage>
</organism>
<sequence>MAFTQLIEEDDHHELSQESKEFLSTLPRDKGWRTEHLYLHKANDIIVASIPKTGTTWLKALTFSIVNRHSFSLQKKHPLLTSNPHDLVPFLEYNLYANNNVPDQN</sequence>
<evidence type="ECO:0000256" key="3">
    <source>
        <dbReference type="RuleBase" id="RU361155"/>
    </source>
</evidence>
<dbReference type="Pfam" id="PF00685">
    <property type="entry name" value="Sulfotransfer_1"/>
    <property type="match status" value="1"/>
</dbReference>
<name>A0AAD8HVC5_9APIA</name>
<protein>
    <recommendedName>
        <fullName evidence="3">Sulfotransferase</fullName>
        <ecNumber evidence="3">2.8.2.-</ecNumber>
    </recommendedName>
</protein>
<dbReference type="PANTHER" id="PTHR11783">
    <property type="entry name" value="SULFOTRANSFERASE SULT"/>
    <property type="match status" value="1"/>
</dbReference>
<dbReference type="InterPro" id="IPR027417">
    <property type="entry name" value="P-loop_NTPase"/>
</dbReference>
<dbReference type="Gene3D" id="3.40.50.300">
    <property type="entry name" value="P-loop containing nucleotide triphosphate hydrolases"/>
    <property type="match status" value="1"/>
</dbReference>
<gene>
    <name evidence="5" type="ORF">POM88_030302</name>
</gene>
<dbReference type="GO" id="GO:0008146">
    <property type="term" value="F:sulfotransferase activity"/>
    <property type="evidence" value="ECO:0007669"/>
    <property type="project" value="InterPro"/>
</dbReference>
<dbReference type="AlphaFoldDB" id="A0AAD8HVC5"/>
<reference evidence="5" key="1">
    <citation type="submission" date="2023-02" db="EMBL/GenBank/DDBJ databases">
        <title>Genome of toxic invasive species Heracleum sosnowskyi carries increased number of genes despite the absence of recent whole-genome duplications.</title>
        <authorList>
            <person name="Schelkunov M."/>
            <person name="Shtratnikova V."/>
            <person name="Makarenko M."/>
            <person name="Klepikova A."/>
            <person name="Omelchenko D."/>
            <person name="Novikova G."/>
            <person name="Obukhova E."/>
            <person name="Bogdanov V."/>
            <person name="Penin A."/>
            <person name="Logacheva M."/>
        </authorList>
    </citation>
    <scope>NUCLEOTIDE SEQUENCE</scope>
    <source>
        <strain evidence="5">Hsosn_3</strain>
        <tissue evidence="5">Leaf</tissue>
    </source>
</reference>
<comment type="caution">
    <text evidence="5">The sequence shown here is derived from an EMBL/GenBank/DDBJ whole genome shotgun (WGS) entry which is preliminary data.</text>
</comment>
<dbReference type="SUPFAM" id="SSF52540">
    <property type="entry name" value="P-loop containing nucleoside triphosphate hydrolases"/>
    <property type="match status" value="1"/>
</dbReference>
<proteinExistence type="inferred from homology"/>
<reference evidence="5" key="2">
    <citation type="submission" date="2023-05" db="EMBL/GenBank/DDBJ databases">
        <authorList>
            <person name="Schelkunov M.I."/>
        </authorList>
    </citation>
    <scope>NUCLEOTIDE SEQUENCE</scope>
    <source>
        <strain evidence="5">Hsosn_3</strain>
        <tissue evidence="5">Leaf</tissue>
    </source>
</reference>
<evidence type="ECO:0000256" key="1">
    <source>
        <dbReference type="ARBA" id="ARBA00005771"/>
    </source>
</evidence>
<evidence type="ECO:0000259" key="4">
    <source>
        <dbReference type="Pfam" id="PF00685"/>
    </source>
</evidence>
<feature type="domain" description="Sulfotransferase" evidence="4">
    <location>
        <begin position="43"/>
        <end position="94"/>
    </location>
</feature>
<keyword evidence="6" id="KW-1185">Reference proteome</keyword>
<dbReference type="EMBL" id="JAUIZM010000007">
    <property type="protein sequence ID" value="KAK1374109.1"/>
    <property type="molecule type" value="Genomic_DNA"/>
</dbReference>